<comment type="caution">
    <text evidence="1">The sequence shown here is derived from an EMBL/GenBank/DDBJ whole genome shotgun (WGS) entry which is preliminary data.</text>
</comment>
<proteinExistence type="predicted"/>
<protein>
    <submittedName>
        <fullName evidence="1">Uncharacterized protein</fullName>
    </submittedName>
</protein>
<gene>
    <name evidence="1" type="ORF">O6H91_21G027900</name>
</gene>
<dbReference type="Proteomes" id="UP001162992">
    <property type="component" value="Chromosome 21"/>
</dbReference>
<evidence type="ECO:0000313" key="1">
    <source>
        <dbReference type="EMBL" id="KAJ7517533.1"/>
    </source>
</evidence>
<sequence length="240" mass="27095">MMRSLLSAHALIFRHSIAISSSSSFSSSVLRSSRRFRLCDLKFLQQSHELGSFKSAGIYLPKAVPAAGRASGLSDRKRCVEAGMSNAAAAPSRLRNIFVYGSLLAEEVLDVLIKRVPRRVDAYLENFQRYSVRGRVYPAAVPVEGKGISGKILLELTDDELNILDKFEGTEYIKLIVEPRLMLGEEAAGANGTFQAFIYIWERSADEKLFGDWDYEEWRRVYLKDYIAMCQEFISELANF</sequence>
<reference evidence="2" key="1">
    <citation type="journal article" date="2024" name="Proc. Natl. Acad. Sci. U.S.A.">
        <title>Extraordinary preservation of gene collinearity over three hundred million years revealed in homosporous lycophytes.</title>
        <authorList>
            <person name="Li C."/>
            <person name="Wickell D."/>
            <person name="Kuo L.Y."/>
            <person name="Chen X."/>
            <person name="Nie B."/>
            <person name="Liao X."/>
            <person name="Peng D."/>
            <person name="Ji J."/>
            <person name="Jenkins J."/>
            <person name="Williams M."/>
            <person name="Shu S."/>
            <person name="Plott C."/>
            <person name="Barry K."/>
            <person name="Rajasekar S."/>
            <person name="Grimwood J."/>
            <person name="Han X."/>
            <person name="Sun S."/>
            <person name="Hou Z."/>
            <person name="He W."/>
            <person name="Dai G."/>
            <person name="Sun C."/>
            <person name="Schmutz J."/>
            <person name="Leebens-Mack J.H."/>
            <person name="Li F.W."/>
            <person name="Wang L."/>
        </authorList>
    </citation>
    <scope>NUCLEOTIDE SEQUENCE [LARGE SCALE GENOMIC DNA]</scope>
    <source>
        <strain evidence="2">cv. PW_Plant_1</strain>
    </source>
</reference>
<keyword evidence="2" id="KW-1185">Reference proteome</keyword>
<dbReference type="EMBL" id="CM055112">
    <property type="protein sequence ID" value="KAJ7517533.1"/>
    <property type="molecule type" value="Genomic_DNA"/>
</dbReference>
<organism evidence="1 2">
    <name type="scientific">Diphasiastrum complanatum</name>
    <name type="common">Issler's clubmoss</name>
    <name type="synonym">Lycopodium complanatum</name>
    <dbReference type="NCBI Taxonomy" id="34168"/>
    <lineage>
        <taxon>Eukaryota</taxon>
        <taxon>Viridiplantae</taxon>
        <taxon>Streptophyta</taxon>
        <taxon>Embryophyta</taxon>
        <taxon>Tracheophyta</taxon>
        <taxon>Lycopodiopsida</taxon>
        <taxon>Lycopodiales</taxon>
        <taxon>Lycopodiaceae</taxon>
        <taxon>Lycopodioideae</taxon>
        <taxon>Diphasiastrum</taxon>
    </lineage>
</organism>
<evidence type="ECO:0000313" key="2">
    <source>
        <dbReference type="Proteomes" id="UP001162992"/>
    </source>
</evidence>
<name>A0ACC2AIY3_DIPCM</name>
<accession>A0ACC2AIY3</accession>